<proteinExistence type="predicted"/>
<evidence type="ECO:0000313" key="5">
    <source>
        <dbReference type="Proteomes" id="UP000606870"/>
    </source>
</evidence>
<dbReference type="Gene3D" id="1.10.1660.10">
    <property type="match status" value="1"/>
</dbReference>
<name>A0ABR6VKT6_9FIRM</name>
<protein>
    <submittedName>
        <fullName evidence="4">MerR family transcriptional regulator</fullName>
    </submittedName>
</protein>
<dbReference type="PANTHER" id="PTHR30204">
    <property type="entry name" value="REDOX-CYCLING DRUG-SENSING TRANSCRIPTIONAL ACTIVATOR SOXR"/>
    <property type="match status" value="1"/>
</dbReference>
<dbReference type="InterPro" id="IPR009061">
    <property type="entry name" value="DNA-bd_dom_put_sf"/>
</dbReference>
<reference evidence="4 5" key="1">
    <citation type="submission" date="2020-08" db="EMBL/GenBank/DDBJ databases">
        <authorList>
            <person name="Liu C."/>
            <person name="Sun Q."/>
        </authorList>
    </citation>
    <scope>NUCLEOTIDE SEQUENCE [LARGE SCALE GENOMIC DNA]</scope>
    <source>
        <strain evidence="4 5">NSJ-59</strain>
    </source>
</reference>
<dbReference type="SMART" id="SM00422">
    <property type="entry name" value="HTH_MERR"/>
    <property type="match status" value="1"/>
</dbReference>
<gene>
    <name evidence="4" type="ORF">H8J70_10640</name>
</gene>
<dbReference type="PROSITE" id="PS50937">
    <property type="entry name" value="HTH_MERR_2"/>
    <property type="match status" value="1"/>
</dbReference>
<feature type="coiled-coil region" evidence="2">
    <location>
        <begin position="81"/>
        <end position="108"/>
    </location>
</feature>
<evidence type="ECO:0000313" key="4">
    <source>
        <dbReference type="EMBL" id="MBC3537698.1"/>
    </source>
</evidence>
<comment type="caution">
    <text evidence="4">The sequence shown here is derived from an EMBL/GenBank/DDBJ whole genome shotgun (WGS) entry which is preliminary data.</text>
</comment>
<dbReference type="PRINTS" id="PR00040">
    <property type="entry name" value="HTHMERR"/>
</dbReference>
<evidence type="ECO:0000256" key="1">
    <source>
        <dbReference type="ARBA" id="ARBA00023125"/>
    </source>
</evidence>
<dbReference type="CDD" id="cd01109">
    <property type="entry name" value="HTH_YyaN"/>
    <property type="match status" value="1"/>
</dbReference>
<evidence type="ECO:0000256" key="2">
    <source>
        <dbReference type="SAM" id="Coils"/>
    </source>
</evidence>
<dbReference type="SUPFAM" id="SSF46955">
    <property type="entry name" value="Putative DNA-binding domain"/>
    <property type="match status" value="1"/>
</dbReference>
<dbReference type="InterPro" id="IPR047057">
    <property type="entry name" value="MerR_fam"/>
</dbReference>
<keyword evidence="2" id="KW-0175">Coiled coil</keyword>
<keyword evidence="5" id="KW-1185">Reference proteome</keyword>
<feature type="domain" description="HTH merR-type" evidence="3">
    <location>
        <begin position="1"/>
        <end position="69"/>
    </location>
</feature>
<sequence>MKIKEVSAVSGLSADTLRYYERIGLIHDVGRDKNGIRDYTDENMNNIAFIKCMRDAGVSIEGLIEYMKLYPQGDATKDARRNILLAERQRLTERMEQMQTALERLDYKLSLLQK</sequence>
<dbReference type="InterPro" id="IPR000551">
    <property type="entry name" value="MerR-type_HTH_dom"/>
</dbReference>
<accession>A0ABR6VKT6</accession>
<dbReference type="RefSeq" id="WP_186504271.1">
    <property type="nucleotide sequence ID" value="NZ_JACOGK010000037.1"/>
</dbReference>
<keyword evidence="1" id="KW-0238">DNA-binding</keyword>
<dbReference type="Proteomes" id="UP000606870">
    <property type="component" value="Unassembled WGS sequence"/>
</dbReference>
<dbReference type="EMBL" id="JACOGK010000037">
    <property type="protein sequence ID" value="MBC3537698.1"/>
    <property type="molecule type" value="Genomic_DNA"/>
</dbReference>
<dbReference type="PANTHER" id="PTHR30204:SF98">
    <property type="entry name" value="HTH-TYPE TRANSCRIPTIONAL REGULATOR ADHR"/>
    <property type="match status" value="1"/>
</dbReference>
<dbReference type="Pfam" id="PF13411">
    <property type="entry name" value="MerR_1"/>
    <property type="match status" value="1"/>
</dbReference>
<organism evidence="4 5">
    <name type="scientific">Megasphaera hominis</name>
    <dbReference type="NCBI Taxonomy" id="159836"/>
    <lineage>
        <taxon>Bacteria</taxon>
        <taxon>Bacillati</taxon>
        <taxon>Bacillota</taxon>
        <taxon>Negativicutes</taxon>
        <taxon>Veillonellales</taxon>
        <taxon>Veillonellaceae</taxon>
        <taxon>Megasphaera</taxon>
    </lineage>
</organism>
<evidence type="ECO:0000259" key="3">
    <source>
        <dbReference type="PROSITE" id="PS50937"/>
    </source>
</evidence>